<keyword evidence="2" id="KW-1185">Reference proteome</keyword>
<accession>A0A6C2U2T4</accession>
<dbReference type="AlphaFoldDB" id="A0A6C2U2T4"/>
<gene>
    <name evidence="1" type="ORF">PDESU_02666</name>
</gene>
<name>A0A6C2U2T4_PONDE</name>
<reference evidence="1 2" key="1">
    <citation type="submission" date="2019-04" db="EMBL/GenBank/DDBJ databases">
        <authorList>
            <person name="Van Vliet M D."/>
        </authorList>
    </citation>
    <scope>NUCLEOTIDE SEQUENCE [LARGE SCALE GENOMIC DNA]</scope>
    <source>
        <strain evidence="1 2">F1</strain>
    </source>
</reference>
<evidence type="ECO:0000313" key="1">
    <source>
        <dbReference type="EMBL" id="VGO14109.1"/>
    </source>
</evidence>
<dbReference type="EMBL" id="CAAHFG010000001">
    <property type="protein sequence ID" value="VGO14109.1"/>
    <property type="molecule type" value="Genomic_DNA"/>
</dbReference>
<evidence type="ECO:0000313" key="2">
    <source>
        <dbReference type="Proteomes" id="UP000366872"/>
    </source>
</evidence>
<protein>
    <submittedName>
        <fullName evidence="1">Uncharacterized protein</fullName>
    </submittedName>
</protein>
<dbReference type="Proteomes" id="UP000366872">
    <property type="component" value="Unassembled WGS sequence"/>
</dbReference>
<proteinExistence type="predicted"/>
<sequence>MEWELLKPRPYDVQAIKREVDALQDDCGGWLEYFCDEDGSLRSPAYNEISLFLEKILLEPDENRRQYLASAFGCLQNFFMENSVHRLIFEDGKLTKWEPDLFRFERPDMIEGKWAGSGVGTVRVVMPAGCAGVGLNNHFPREAYRVVAEQVSPLRKKERNGNRATGISDEQLIQVIVSVMEDKAREAKEFVAKNRTPKSYYNDEMMDYLENKSIALFDVKPTKARQSFSKTRFYRKRLAGISKKAGKSNLLVDKFDEWLKALR</sequence>
<organism evidence="1 2">
    <name type="scientific">Pontiella desulfatans</name>
    <dbReference type="NCBI Taxonomy" id="2750659"/>
    <lineage>
        <taxon>Bacteria</taxon>
        <taxon>Pseudomonadati</taxon>
        <taxon>Kiritimatiellota</taxon>
        <taxon>Kiritimatiellia</taxon>
        <taxon>Kiritimatiellales</taxon>
        <taxon>Pontiellaceae</taxon>
        <taxon>Pontiella</taxon>
    </lineage>
</organism>